<feature type="domain" description="Winged helix DNA-binding" evidence="1">
    <location>
        <begin position="1"/>
        <end position="75"/>
    </location>
</feature>
<dbReference type="InterPro" id="IPR036388">
    <property type="entry name" value="WH-like_DNA-bd_sf"/>
</dbReference>
<dbReference type="OrthoDB" id="4952043at2"/>
<dbReference type="InterPro" id="IPR036390">
    <property type="entry name" value="WH_DNA-bd_sf"/>
</dbReference>
<sequence length="79" mass="8870">MAALAAAEQADFRFLKETIEVSDSLLSKHLLALEEAGYVNAAKAFEGKRPRTWLSLTDQGREAFRRYMDVLQQIIGKPS</sequence>
<dbReference type="EMBL" id="SZQA01000042">
    <property type="protein sequence ID" value="TKK83763.1"/>
    <property type="molecule type" value="Genomic_DNA"/>
</dbReference>
<dbReference type="Pfam" id="PF13601">
    <property type="entry name" value="HTH_34"/>
    <property type="match status" value="1"/>
</dbReference>
<evidence type="ECO:0000259" key="1">
    <source>
        <dbReference type="Pfam" id="PF13601"/>
    </source>
</evidence>
<keyword evidence="3" id="KW-1185">Reference proteome</keyword>
<reference evidence="2 3" key="1">
    <citation type="submission" date="2019-04" db="EMBL/GenBank/DDBJ databases">
        <title>Herbidospora sp. NEAU-GS14.nov., a novel actinomycete isolated from soil.</title>
        <authorList>
            <person name="Han L."/>
        </authorList>
    </citation>
    <scope>NUCLEOTIDE SEQUENCE [LARGE SCALE GENOMIC DNA]</scope>
    <source>
        <strain evidence="2 3">NEAU-GS14</strain>
    </source>
</reference>
<protein>
    <submittedName>
        <fullName evidence="2">ArsR family transcriptional regulator</fullName>
    </submittedName>
</protein>
<dbReference type="PANTHER" id="PTHR37318">
    <property type="entry name" value="BSL7504 PROTEIN"/>
    <property type="match status" value="1"/>
</dbReference>
<gene>
    <name evidence="2" type="ORF">FDA94_32765</name>
</gene>
<dbReference type="Proteomes" id="UP000308705">
    <property type="component" value="Unassembled WGS sequence"/>
</dbReference>
<comment type="caution">
    <text evidence="2">The sequence shown here is derived from an EMBL/GenBank/DDBJ whole genome shotgun (WGS) entry which is preliminary data.</text>
</comment>
<name>A0A4V5UY77_9ACTN</name>
<dbReference type="AlphaFoldDB" id="A0A4V5UY77"/>
<organism evidence="2 3">
    <name type="scientific">Herbidospora galbida</name>
    <dbReference type="NCBI Taxonomy" id="2575442"/>
    <lineage>
        <taxon>Bacteria</taxon>
        <taxon>Bacillati</taxon>
        <taxon>Actinomycetota</taxon>
        <taxon>Actinomycetes</taxon>
        <taxon>Streptosporangiales</taxon>
        <taxon>Streptosporangiaceae</taxon>
        <taxon>Herbidospora</taxon>
    </lineage>
</organism>
<evidence type="ECO:0000313" key="3">
    <source>
        <dbReference type="Proteomes" id="UP000308705"/>
    </source>
</evidence>
<dbReference type="Gene3D" id="1.10.10.10">
    <property type="entry name" value="Winged helix-like DNA-binding domain superfamily/Winged helix DNA-binding domain"/>
    <property type="match status" value="1"/>
</dbReference>
<evidence type="ECO:0000313" key="2">
    <source>
        <dbReference type="EMBL" id="TKK83763.1"/>
    </source>
</evidence>
<dbReference type="InterPro" id="IPR027395">
    <property type="entry name" value="WH_DNA-bd_dom"/>
</dbReference>
<dbReference type="PANTHER" id="PTHR37318:SF1">
    <property type="entry name" value="BSL7504 PROTEIN"/>
    <property type="match status" value="1"/>
</dbReference>
<dbReference type="SUPFAM" id="SSF46785">
    <property type="entry name" value="Winged helix' DNA-binding domain"/>
    <property type="match status" value="1"/>
</dbReference>
<accession>A0A4V5UY77</accession>
<proteinExistence type="predicted"/>